<organism evidence="2 3">
    <name type="scientific">Chiayiivirga flava</name>
    <dbReference type="NCBI Taxonomy" id="659595"/>
    <lineage>
        <taxon>Bacteria</taxon>
        <taxon>Pseudomonadati</taxon>
        <taxon>Pseudomonadota</taxon>
        <taxon>Gammaproteobacteria</taxon>
        <taxon>Lysobacterales</taxon>
        <taxon>Lysobacteraceae</taxon>
        <taxon>Chiayiivirga</taxon>
    </lineage>
</organism>
<accession>A0A7W8D3X0</accession>
<keyword evidence="2" id="KW-0449">Lipoprotein</keyword>
<gene>
    <name evidence="2" type="ORF">HNQ52_000528</name>
</gene>
<name>A0A7W8D3X0_9GAMM</name>
<reference evidence="2 3" key="1">
    <citation type="submission" date="2020-08" db="EMBL/GenBank/DDBJ databases">
        <title>Genomic Encyclopedia of Type Strains, Phase IV (KMG-IV): sequencing the most valuable type-strain genomes for metagenomic binning, comparative biology and taxonomic classification.</title>
        <authorList>
            <person name="Goeker M."/>
        </authorList>
    </citation>
    <scope>NUCLEOTIDE SEQUENCE [LARGE SCALE GENOMIC DNA]</scope>
    <source>
        <strain evidence="2 3">DSM 24163</strain>
    </source>
</reference>
<feature type="region of interest" description="Disordered" evidence="1">
    <location>
        <begin position="34"/>
        <end position="56"/>
    </location>
</feature>
<proteinExistence type="predicted"/>
<dbReference type="EMBL" id="JACHHP010000001">
    <property type="protein sequence ID" value="MBB5207012.1"/>
    <property type="molecule type" value="Genomic_DNA"/>
</dbReference>
<sequence>MSNPTQLRAAVVAVISLAVLSASGCSWFRAKTGYENSPESRPLEIPPDLDRPAADPTMEVPAVSGAPAAGAPGAVRPIALPSQAFVVADTPDSVWTRLGIALQRVEGVAVGEAAQLLSVYNVNFDGENFLIKIAPSGEGTRISAVSQDGKEIDSGAGAKLLGLLRQRLG</sequence>
<evidence type="ECO:0000313" key="2">
    <source>
        <dbReference type="EMBL" id="MBB5207012.1"/>
    </source>
</evidence>
<evidence type="ECO:0000313" key="3">
    <source>
        <dbReference type="Proteomes" id="UP000521199"/>
    </source>
</evidence>
<dbReference type="RefSeq" id="WP_183959519.1">
    <property type="nucleotide sequence ID" value="NZ_JACHHP010000001.1"/>
</dbReference>
<keyword evidence="3" id="KW-1185">Reference proteome</keyword>
<evidence type="ECO:0000256" key="1">
    <source>
        <dbReference type="SAM" id="MobiDB-lite"/>
    </source>
</evidence>
<dbReference type="AlphaFoldDB" id="A0A7W8D3X0"/>
<protein>
    <submittedName>
        <fullName evidence="2">Putative lipoprotein</fullName>
    </submittedName>
</protein>
<comment type="caution">
    <text evidence="2">The sequence shown here is derived from an EMBL/GenBank/DDBJ whole genome shotgun (WGS) entry which is preliminary data.</text>
</comment>
<dbReference type="Proteomes" id="UP000521199">
    <property type="component" value="Unassembled WGS sequence"/>
</dbReference>